<dbReference type="EnsemblMetazoa" id="ISCW013875-RA">
    <property type="protein sequence ID" value="ISCW013875-PA"/>
    <property type="gene ID" value="ISCW013875"/>
</dbReference>
<dbReference type="EMBL" id="ABJB011042270">
    <property type="status" value="NOT_ANNOTATED_CDS"/>
    <property type="molecule type" value="Genomic_DNA"/>
</dbReference>
<evidence type="ECO:0000313" key="2">
    <source>
        <dbReference type="EMBL" id="EEC19882.1"/>
    </source>
</evidence>
<keyword evidence="4" id="KW-1185">Reference proteome</keyword>
<dbReference type="VEuPathDB" id="VectorBase:ISCI013875"/>
<organism>
    <name type="scientific">Ixodes scapularis</name>
    <name type="common">Black-legged tick</name>
    <name type="synonym">Deer tick</name>
    <dbReference type="NCBI Taxonomy" id="6945"/>
    <lineage>
        <taxon>Eukaryota</taxon>
        <taxon>Metazoa</taxon>
        <taxon>Ecdysozoa</taxon>
        <taxon>Arthropoda</taxon>
        <taxon>Chelicerata</taxon>
        <taxon>Arachnida</taxon>
        <taxon>Acari</taxon>
        <taxon>Parasitiformes</taxon>
        <taxon>Ixodida</taxon>
        <taxon>Ixodoidea</taxon>
        <taxon>Ixodidae</taxon>
        <taxon>Ixodinae</taxon>
        <taxon>Ixodes</taxon>
    </lineage>
</organism>
<feature type="region of interest" description="Disordered" evidence="1">
    <location>
        <begin position="34"/>
        <end position="57"/>
    </location>
</feature>
<dbReference type="HOGENOM" id="CLU_1808348_0_0_1"/>
<dbReference type="AlphaFoldDB" id="B7QM10"/>
<feature type="region of interest" description="Disordered" evidence="1">
    <location>
        <begin position="75"/>
        <end position="94"/>
    </location>
</feature>
<reference evidence="2 4" key="1">
    <citation type="submission" date="2008-03" db="EMBL/GenBank/DDBJ databases">
        <title>Annotation of Ixodes scapularis.</title>
        <authorList>
            <consortium name="Ixodes scapularis Genome Project Consortium"/>
            <person name="Caler E."/>
            <person name="Hannick L.I."/>
            <person name="Bidwell S."/>
            <person name="Joardar V."/>
            <person name="Thiagarajan M."/>
            <person name="Amedeo P."/>
            <person name="Galinsky K.J."/>
            <person name="Schobel S."/>
            <person name="Inman J."/>
            <person name="Hostetler J."/>
            <person name="Miller J."/>
            <person name="Hammond M."/>
            <person name="Megy K."/>
            <person name="Lawson D."/>
            <person name="Kodira C."/>
            <person name="Sutton G."/>
            <person name="Meyer J."/>
            <person name="Hill C.A."/>
            <person name="Birren B."/>
            <person name="Nene V."/>
            <person name="Collins F."/>
            <person name="Alarcon-Chaidez F."/>
            <person name="Wikel S."/>
            <person name="Strausberg R."/>
        </authorList>
    </citation>
    <scope>NUCLEOTIDE SEQUENCE [LARGE SCALE GENOMIC DNA]</scope>
    <source>
        <strain evidence="4">Wikel</strain>
        <strain evidence="2">Wikel colony</strain>
    </source>
</reference>
<protein>
    <submittedName>
        <fullName evidence="2 3">Uncharacterized protein</fullName>
    </submittedName>
</protein>
<name>B7QM10_IXOSC</name>
<dbReference type="Proteomes" id="UP000001555">
    <property type="component" value="Unassembled WGS sequence"/>
</dbReference>
<proteinExistence type="predicted"/>
<evidence type="ECO:0000313" key="3">
    <source>
        <dbReference type="EnsemblMetazoa" id="ISCW013875-PA"/>
    </source>
</evidence>
<dbReference type="PaxDb" id="6945-B7QM10"/>
<sequence length="143" mass="15275">MSGAIPPLLFLKNSAEELEDAVWAAADTPHLTSSLNSSQGQVSGCSSVSSMPSSPDLATSDKILHCLKKSMKADGKKSCCSTATPKGVARRGPVGAKRLLKELQLLEGQLQKKEEKETRQLQSEEEQDYYSSDNSSSDLVSGT</sequence>
<dbReference type="VEuPathDB" id="VectorBase:ISCW013875"/>
<reference evidence="3" key="2">
    <citation type="submission" date="2020-05" db="UniProtKB">
        <authorList>
            <consortium name="EnsemblMetazoa"/>
        </authorList>
    </citation>
    <scope>IDENTIFICATION</scope>
    <source>
        <strain evidence="3">wikel</strain>
    </source>
</reference>
<dbReference type="OrthoDB" id="6512735at2759"/>
<dbReference type="InParanoid" id="B7QM10"/>
<feature type="compositionally biased region" description="Low complexity" evidence="1">
    <location>
        <begin position="37"/>
        <end position="55"/>
    </location>
</feature>
<evidence type="ECO:0000313" key="4">
    <source>
        <dbReference type="Proteomes" id="UP000001555"/>
    </source>
</evidence>
<feature type="compositionally biased region" description="Low complexity" evidence="1">
    <location>
        <begin position="129"/>
        <end position="143"/>
    </location>
</feature>
<evidence type="ECO:0000256" key="1">
    <source>
        <dbReference type="SAM" id="MobiDB-lite"/>
    </source>
</evidence>
<accession>B7QM10</accession>
<dbReference type="EMBL" id="DS968760">
    <property type="protein sequence ID" value="EEC19882.1"/>
    <property type="molecule type" value="Genomic_DNA"/>
</dbReference>
<feature type="compositionally biased region" description="Basic and acidic residues" evidence="1">
    <location>
        <begin position="110"/>
        <end position="119"/>
    </location>
</feature>
<gene>
    <name evidence="2" type="ORF">IscW_ISCW013875</name>
</gene>
<dbReference type="VEuPathDB" id="VectorBase:ISCP_027398"/>
<feature type="region of interest" description="Disordered" evidence="1">
    <location>
        <begin position="110"/>
        <end position="143"/>
    </location>
</feature>